<feature type="coiled-coil region" evidence="1">
    <location>
        <begin position="296"/>
        <end position="337"/>
    </location>
</feature>
<feature type="compositionally biased region" description="Polar residues" evidence="2">
    <location>
        <begin position="154"/>
        <end position="167"/>
    </location>
</feature>
<accession>A0ABP0AKT3</accession>
<evidence type="ECO:0000313" key="4">
    <source>
        <dbReference type="Proteomes" id="UP001642482"/>
    </source>
</evidence>
<proteinExistence type="predicted"/>
<evidence type="ECO:0000256" key="2">
    <source>
        <dbReference type="SAM" id="MobiDB-lite"/>
    </source>
</evidence>
<feature type="compositionally biased region" description="Basic and acidic residues" evidence="2">
    <location>
        <begin position="1"/>
        <end position="10"/>
    </location>
</feature>
<feature type="region of interest" description="Disordered" evidence="2">
    <location>
        <begin position="1"/>
        <end position="173"/>
    </location>
</feature>
<dbReference type="Proteomes" id="UP001642482">
    <property type="component" value="Unassembled WGS sequence"/>
</dbReference>
<organism evidence="3 4">
    <name type="scientific">Sporothrix eucalyptigena</name>
    <dbReference type="NCBI Taxonomy" id="1812306"/>
    <lineage>
        <taxon>Eukaryota</taxon>
        <taxon>Fungi</taxon>
        <taxon>Dikarya</taxon>
        <taxon>Ascomycota</taxon>
        <taxon>Pezizomycotina</taxon>
        <taxon>Sordariomycetes</taxon>
        <taxon>Sordariomycetidae</taxon>
        <taxon>Ophiostomatales</taxon>
        <taxon>Ophiostomataceae</taxon>
        <taxon>Sporothrix</taxon>
    </lineage>
</organism>
<dbReference type="EMBL" id="CAWUHD010000001">
    <property type="protein sequence ID" value="CAK7208441.1"/>
    <property type="molecule type" value="Genomic_DNA"/>
</dbReference>
<reference evidence="3 4" key="1">
    <citation type="submission" date="2024-01" db="EMBL/GenBank/DDBJ databases">
        <authorList>
            <person name="Allen C."/>
            <person name="Tagirdzhanova G."/>
        </authorList>
    </citation>
    <scope>NUCLEOTIDE SEQUENCE [LARGE SCALE GENOMIC DNA]</scope>
</reference>
<sequence>MTAGSRDRPDQQSPATSQATKTKPPKVKKTTKEGRPLTTSPKADPPKRKAGRPRKSDTSLPPASPEAPVEAEEPPARTKGRKAARSKKTAEDAVDLEATSSGSKPKEKRRRKGNQQEEDAQTRNEAEEEAKRQAEEGRESGPEEDAEEEGASSQRRQSSGIPASQANPPFRQLVPRTRLIPMATMVNKWAPLERDAIAAVQDLLEECARPVMSRVRASRAGGGGGAANERLQDQTRQAITSVTRRLRSKLVKGIPFPPGTVFVSSRKGRRSTKGQGDKPSSGLEADFNYERAVEGAQALEQQLTPLQHAIALLERERKREEEALEADYATLRELETNAQADLRTWRERSRKAHVLAPVDGGTGNRSDRSNKHLLQVELVEQALASDENGKDENDQQSGGVFEVFPVFPGPAIFYVLLGANGDQNLNKDLSTAATQLNNHMDSMKANLQQIDGVVPAIIMSKAALQHVLHQRLDPLQYERILLGQ</sequence>
<keyword evidence="4" id="KW-1185">Reference proteome</keyword>
<evidence type="ECO:0000313" key="3">
    <source>
        <dbReference type="EMBL" id="CAK7208441.1"/>
    </source>
</evidence>
<gene>
    <name evidence="3" type="ORF">SEUCBS140593_000173</name>
</gene>
<feature type="region of interest" description="Disordered" evidence="2">
    <location>
        <begin position="261"/>
        <end position="283"/>
    </location>
</feature>
<keyword evidence="1" id="KW-0175">Coiled coil</keyword>
<protein>
    <recommendedName>
        <fullName evidence="5">Kinetochore protein fta7</fullName>
    </recommendedName>
</protein>
<comment type="caution">
    <text evidence="3">The sequence shown here is derived from an EMBL/GenBank/DDBJ whole genome shotgun (WGS) entry which is preliminary data.</text>
</comment>
<feature type="compositionally biased region" description="Basic residues" evidence="2">
    <location>
        <begin position="78"/>
        <end position="87"/>
    </location>
</feature>
<dbReference type="InterPro" id="IPR025212">
    <property type="entry name" value="CAD_CENP-Q"/>
</dbReference>
<dbReference type="Pfam" id="PF13094">
    <property type="entry name" value="CENP-Q"/>
    <property type="match status" value="1"/>
</dbReference>
<evidence type="ECO:0000256" key="1">
    <source>
        <dbReference type="SAM" id="Coils"/>
    </source>
</evidence>
<evidence type="ECO:0008006" key="5">
    <source>
        <dbReference type="Google" id="ProtNLM"/>
    </source>
</evidence>
<feature type="compositionally biased region" description="Basic and acidic residues" evidence="2">
    <location>
        <begin position="120"/>
        <end position="141"/>
    </location>
</feature>
<name>A0ABP0AKT3_9PEZI</name>